<evidence type="ECO:0000256" key="1">
    <source>
        <dbReference type="SAM" id="MobiDB-lite"/>
    </source>
</evidence>
<name>A0A2T4C4L8_TRILO</name>
<dbReference type="Gene3D" id="3.40.630.30">
    <property type="match status" value="1"/>
</dbReference>
<feature type="compositionally biased region" description="Basic and acidic residues" evidence="1">
    <location>
        <begin position="101"/>
        <end position="111"/>
    </location>
</feature>
<dbReference type="SUPFAM" id="SSF55729">
    <property type="entry name" value="Acyl-CoA N-acyltransferases (Nat)"/>
    <property type="match status" value="1"/>
</dbReference>
<dbReference type="CDD" id="cd04301">
    <property type="entry name" value="NAT_SF"/>
    <property type="match status" value="1"/>
</dbReference>
<keyword evidence="3" id="KW-0012">Acyltransferase</keyword>
<keyword evidence="4" id="KW-1185">Reference proteome</keyword>
<dbReference type="EMBL" id="KZ679132">
    <property type="protein sequence ID" value="PTB76516.1"/>
    <property type="molecule type" value="Genomic_DNA"/>
</dbReference>
<gene>
    <name evidence="3" type="ORF">M440DRAFT_1401964</name>
</gene>
<sequence length="231" mass="25734">MTIHIREAIPADLPAIARIASAAFHPSTDVIAARLFSAHLQQQESIRDNDVFTWRYAKKTASLSSPNTVMVVAVDDSLPVTDQVVGFGLWDVYEYKPKAAHNARADTESEKAANQPRTAVQEVPPPSFDQEAYAELRAIVSADHQEMFGERGIKDVWHLDYLGVDPQHQRKGIGRMLLDWGLSRAASENKDCYLTATPAGRPLYTKSGFEVVRTVPIFGVPHHSMIFRHSK</sequence>
<dbReference type="GO" id="GO:0016747">
    <property type="term" value="F:acyltransferase activity, transferring groups other than amino-acyl groups"/>
    <property type="evidence" value="ECO:0007669"/>
    <property type="project" value="InterPro"/>
</dbReference>
<accession>A0A2T4C4L8</accession>
<evidence type="ECO:0000313" key="4">
    <source>
        <dbReference type="Proteomes" id="UP000240760"/>
    </source>
</evidence>
<evidence type="ECO:0000259" key="2">
    <source>
        <dbReference type="PROSITE" id="PS51186"/>
    </source>
</evidence>
<dbReference type="InterPro" id="IPR016181">
    <property type="entry name" value="Acyl_CoA_acyltransferase"/>
</dbReference>
<dbReference type="OrthoDB" id="10017208at2759"/>
<dbReference type="Pfam" id="PF13673">
    <property type="entry name" value="Acetyltransf_10"/>
    <property type="match status" value="1"/>
</dbReference>
<dbReference type="PANTHER" id="PTHR42791">
    <property type="entry name" value="GNAT FAMILY ACETYLTRANSFERASE"/>
    <property type="match status" value="1"/>
</dbReference>
<proteinExistence type="predicted"/>
<keyword evidence="3" id="KW-0808">Transferase</keyword>
<dbReference type="PROSITE" id="PS51186">
    <property type="entry name" value="GNAT"/>
    <property type="match status" value="1"/>
</dbReference>
<organism evidence="3 4">
    <name type="scientific">Trichoderma longibrachiatum ATCC 18648</name>
    <dbReference type="NCBI Taxonomy" id="983965"/>
    <lineage>
        <taxon>Eukaryota</taxon>
        <taxon>Fungi</taxon>
        <taxon>Dikarya</taxon>
        <taxon>Ascomycota</taxon>
        <taxon>Pezizomycotina</taxon>
        <taxon>Sordariomycetes</taxon>
        <taxon>Hypocreomycetidae</taxon>
        <taxon>Hypocreales</taxon>
        <taxon>Hypocreaceae</taxon>
        <taxon>Trichoderma</taxon>
    </lineage>
</organism>
<feature type="region of interest" description="Disordered" evidence="1">
    <location>
        <begin position="101"/>
        <end position="124"/>
    </location>
</feature>
<dbReference type="AlphaFoldDB" id="A0A2T4C4L8"/>
<dbReference type="Proteomes" id="UP000240760">
    <property type="component" value="Unassembled WGS sequence"/>
</dbReference>
<feature type="domain" description="N-acetyltransferase" evidence="2">
    <location>
        <begin position="93"/>
        <end position="230"/>
    </location>
</feature>
<dbReference type="InterPro" id="IPR052523">
    <property type="entry name" value="Trichothecene_AcTrans"/>
</dbReference>
<dbReference type="PANTHER" id="PTHR42791:SF2">
    <property type="entry name" value="N-ACETYLTRANSFERASE DOMAIN-CONTAINING PROTEIN"/>
    <property type="match status" value="1"/>
</dbReference>
<evidence type="ECO:0000313" key="3">
    <source>
        <dbReference type="EMBL" id="PTB76516.1"/>
    </source>
</evidence>
<dbReference type="STRING" id="983965.A0A2T4C4L8"/>
<dbReference type="InterPro" id="IPR000182">
    <property type="entry name" value="GNAT_dom"/>
</dbReference>
<protein>
    <submittedName>
        <fullName evidence="3">Acyl-CoA N-acyltransferase</fullName>
    </submittedName>
</protein>
<reference evidence="3 4" key="1">
    <citation type="submission" date="2016-07" db="EMBL/GenBank/DDBJ databases">
        <title>Multiple horizontal gene transfer events from other fungi enriched the ability of initially mycotrophic Trichoderma (Ascomycota) to feed on dead plant biomass.</title>
        <authorList>
            <consortium name="DOE Joint Genome Institute"/>
            <person name="Aerts A."/>
            <person name="Atanasova L."/>
            <person name="Chenthamara K."/>
            <person name="Zhang J."/>
            <person name="Grujic M."/>
            <person name="Henrissat B."/>
            <person name="Kuo A."/>
            <person name="Salamov A."/>
            <person name="Lipzen A."/>
            <person name="Labutti K."/>
            <person name="Barry K."/>
            <person name="Miao Y."/>
            <person name="Rahimi M.J."/>
            <person name="Shen Q."/>
            <person name="Grigoriev I.V."/>
            <person name="Kubicek C.P."/>
            <person name="Druzhinina I.S."/>
        </authorList>
    </citation>
    <scope>NUCLEOTIDE SEQUENCE [LARGE SCALE GENOMIC DNA]</scope>
    <source>
        <strain evidence="3 4">ATCC 18648</strain>
    </source>
</reference>